<organism evidence="4 5">
    <name type="scientific">Cichlidogyrus casuarinus</name>
    <dbReference type="NCBI Taxonomy" id="1844966"/>
    <lineage>
        <taxon>Eukaryota</taxon>
        <taxon>Metazoa</taxon>
        <taxon>Spiralia</taxon>
        <taxon>Lophotrochozoa</taxon>
        <taxon>Platyhelminthes</taxon>
        <taxon>Monogenea</taxon>
        <taxon>Monopisthocotylea</taxon>
        <taxon>Dactylogyridea</taxon>
        <taxon>Ancyrocephalidae</taxon>
        <taxon>Cichlidogyrus</taxon>
    </lineage>
</organism>
<dbReference type="InterPro" id="IPR001270">
    <property type="entry name" value="ClpA/B"/>
</dbReference>
<name>A0ABD2QBH8_9PLAT</name>
<evidence type="ECO:0000256" key="1">
    <source>
        <dbReference type="ARBA" id="ARBA00006235"/>
    </source>
</evidence>
<dbReference type="AlphaFoldDB" id="A0ABD2QBH8"/>
<keyword evidence="2" id="KW-1133">Transmembrane helix</keyword>
<dbReference type="Pfam" id="PF21376">
    <property type="entry name" value="TOR1A_C"/>
    <property type="match status" value="1"/>
</dbReference>
<reference evidence="4 5" key="1">
    <citation type="submission" date="2024-11" db="EMBL/GenBank/DDBJ databases">
        <title>Adaptive evolution of stress response genes in parasites aligns with host niche diversity.</title>
        <authorList>
            <person name="Hahn C."/>
            <person name="Resl P."/>
        </authorList>
    </citation>
    <scope>NUCLEOTIDE SEQUENCE [LARGE SCALE GENOMIC DNA]</scope>
    <source>
        <strain evidence="4">EGGRZ-B1_66</strain>
        <tissue evidence="4">Body</tissue>
    </source>
</reference>
<dbReference type="Proteomes" id="UP001626550">
    <property type="component" value="Unassembled WGS sequence"/>
</dbReference>
<evidence type="ECO:0000313" key="4">
    <source>
        <dbReference type="EMBL" id="KAL3316865.1"/>
    </source>
</evidence>
<dbReference type="PANTHER" id="PTHR10760">
    <property type="entry name" value="TORSIN"/>
    <property type="match status" value="1"/>
</dbReference>
<feature type="domain" description="Torsin-1A C-terminal" evidence="3">
    <location>
        <begin position="271"/>
        <end position="323"/>
    </location>
</feature>
<sequence length="338" mass="38379">MIIFRPIFYLIVIPTTLSFPFIAFTPIVAAAFFGFYDKFQDVICMIGECCRDAQKLNLTFIKNELENHVFGQNIAIQAILTHVKAHTADKNPKRPLVLSLHGPTGTGKNHISTILVKSLYKLGMMSSYVKKYDATIDFVNLDKISQNKESLQHDLKITLYQCPRCLFIFDEMDKIPSDLIDALVPFLGFSESVHGVDTRKAIFLLLGNTGASDIASYLHNFIENGGDRDMVSIKELNRILLKSSYLSPGGFNHSDLIKKHLITASIPFLPLEKEHIKACINAEARELNHVISDVLIDEILLELDWFPPDTQRFSINGCKHIFEIVRFHLQLRKENDEL</sequence>
<gene>
    <name evidence="4" type="primary">TOR1B</name>
    <name evidence="4" type="ORF">Ciccas_004478</name>
</gene>
<comment type="similarity">
    <text evidence="1">Belongs to the ClpA/ClpB family. Torsin subfamily.</text>
</comment>
<feature type="transmembrane region" description="Helical" evidence="2">
    <location>
        <begin position="7"/>
        <end position="36"/>
    </location>
</feature>
<keyword evidence="2" id="KW-0472">Membrane</keyword>
<keyword evidence="5" id="KW-1185">Reference proteome</keyword>
<dbReference type="GO" id="GO:0005737">
    <property type="term" value="C:cytoplasm"/>
    <property type="evidence" value="ECO:0007669"/>
    <property type="project" value="UniProtKB-ARBA"/>
</dbReference>
<dbReference type="PANTHER" id="PTHR10760:SF2">
    <property type="entry name" value="LD13476P-RELATED"/>
    <property type="match status" value="1"/>
</dbReference>
<proteinExistence type="inferred from homology"/>
<dbReference type="SUPFAM" id="SSF52540">
    <property type="entry name" value="P-loop containing nucleoside triphosphate hydrolases"/>
    <property type="match status" value="1"/>
</dbReference>
<dbReference type="InterPro" id="IPR010448">
    <property type="entry name" value="Torsin"/>
</dbReference>
<dbReference type="Gene3D" id="3.40.50.300">
    <property type="entry name" value="P-loop containing nucleotide triphosphate hydrolases"/>
    <property type="match status" value="1"/>
</dbReference>
<dbReference type="InterPro" id="IPR027417">
    <property type="entry name" value="P-loop_NTPase"/>
</dbReference>
<evidence type="ECO:0000313" key="5">
    <source>
        <dbReference type="Proteomes" id="UP001626550"/>
    </source>
</evidence>
<evidence type="ECO:0000256" key="2">
    <source>
        <dbReference type="SAM" id="Phobius"/>
    </source>
</evidence>
<dbReference type="Pfam" id="PF06309">
    <property type="entry name" value="Torsin"/>
    <property type="match status" value="1"/>
</dbReference>
<dbReference type="InterPro" id="IPR049337">
    <property type="entry name" value="TOR1A_C"/>
</dbReference>
<dbReference type="GO" id="GO:0012505">
    <property type="term" value="C:endomembrane system"/>
    <property type="evidence" value="ECO:0007669"/>
    <property type="project" value="UniProtKB-ARBA"/>
</dbReference>
<protein>
    <submittedName>
        <fullName evidence="4">Torsin-1B</fullName>
    </submittedName>
</protein>
<dbReference type="PRINTS" id="PR00300">
    <property type="entry name" value="CLPPROTEASEA"/>
</dbReference>
<evidence type="ECO:0000259" key="3">
    <source>
        <dbReference type="Pfam" id="PF21376"/>
    </source>
</evidence>
<accession>A0ABD2QBH8</accession>
<dbReference type="EMBL" id="JBJKFK010000471">
    <property type="protein sequence ID" value="KAL3316865.1"/>
    <property type="molecule type" value="Genomic_DNA"/>
</dbReference>
<comment type="caution">
    <text evidence="4">The sequence shown here is derived from an EMBL/GenBank/DDBJ whole genome shotgun (WGS) entry which is preliminary data.</text>
</comment>
<keyword evidence="2" id="KW-0812">Transmembrane</keyword>